<reference evidence="1" key="2">
    <citation type="journal article" date="2021" name="Genome Biol. Evol.">
        <title>Developing a high-quality reference genome for a parasitic bivalve with doubly uniparental inheritance (Bivalvia: Unionida).</title>
        <authorList>
            <person name="Smith C.H."/>
        </authorList>
    </citation>
    <scope>NUCLEOTIDE SEQUENCE</scope>
    <source>
        <strain evidence="1">CHS0354</strain>
        <tissue evidence="1">Mantle</tissue>
    </source>
</reference>
<dbReference type="AlphaFoldDB" id="A0AAE0RTF3"/>
<protein>
    <submittedName>
        <fullName evidence="1">Uncharacterized protein</fullName>
    </submittedName>
</protein>
<accession>A0AAE0RTF3</accession>
<comment type="caution">
    <text evidence="1">The sequence shown here is derived from an EMBL/GenBank/DDBJ whole genome shotgun (WGS) entry which is preliminary data.</text>
</comment>
<organism evidence="1 2">
    <name type="scientific">Potamilus streckersoni</name>
    <dbReference type="NCBI Taxonomy" id="2493646"/>
    <lineage>
        <taxon>Eukaryota</taxon>
        <taxon>Metazoa</taxon>
        <taxon>Spiralia</taxon>
        <taxon>Lophotrochozoa</taxon>
        <taxon>Mollusca</taxon>
        <taxon>Bivalvia</taxon>
        <taxon>Autobranchia</taxon>
        <taxon>Heteroconchia</taxon>
        <taxon>Palaeoheterodonta</taxon>
        <taxon>Unionida</taxon>
        <taxon>Unionoidea</taxon>
        <taxon>Unionidae</taxon>
        <taxon>Ambleminae</taxon>
        <taxon>Lampsilini</taxon>
        <taxon>Potamilus</taxon>
    </lineage>
</organism>
<name>A0AAE0RTF3_9BIVA</name>
<proteinExistence type="predicted"/>
<dbReference type="Proteomes" id="UP001195483">
    <property type="component" value="Unassembled WGS sequence"/>
</dbReference>
<reference evidence="1" key="3">
    <citation type="submission" date="2023-05" db="EMBL/GenBank/DDBJ databases">
        <authorList>
            <person name="Smith C.H."/>
        </authorList>
    </citation>
    <scope>NUCLEOTIDE SEQUENCE</scope>
    <source>
        <strain evidence="1">CHS0354</strain>
        <tissue evidence="1">Mantle</tissue>
    </source>
</reference>
<keyword evidence="2" id="KW-1185">Reference proteome</keyword>
<dbReference type="EMBL" id="JAEAOA010001954">
    <property type="protein sequence ID" value="KAK3579246.1"/>
    <property type="molecule type" value="Genomic_DNA"/>
</dbReference>
<sequence length="67" mass="7764">MLSPVNARNINERIGVSNILLKDTTRITNSNNPKDTTLVYFKKDIEWLNQKYNMKTAFANSSELLFK</sequence>
<reference evidence="1" key="1">
    <citation type="journal article" date="2021" name="Genome Biol. Evol.">
        <title>A High-Quality Reference Genome for a Parasitic Bivalve with Doubly Uniparental Inheritance (Bivalvia: Unionida).</title>
        <authorList>
            <person name="Smith C.H."/>
        </authorList>
    </citation>
    <scope>NUCLEOTIDE SEQUENCE</scope>
    <source>
        <strain evidence="1">CHS0354</strain>
    </source>
</reference>
<gene>
    <name evidence="1" type="ORF">CHS0354_033321</name>
</gene>
<evidence type="ECO:0000313" key="2">
    <source>
        <dbReference type="Proteomes" id="UP001195483"/>
    </source>
</evidence>
<evidence type="ECO:0000313" key="1">
    <source>
        <dbReference type="EMBL" id="KAK3579246.1"/>
    </source>
</evidence>